<evidence type="ECO:0000313" key="2">
    <source>
        <dbReference type="EMBL" id="KAF7370029.1"/>
    </source>
</evidence>
<feature type="region of interest" description="Disordered" evidence="1">
    <location>
        <begin position="1010"/>
        <end position="1055"/>
    </location>
</feature>
<evidence type="ECO:0000256" key="1">
    <source>
        <dbReference type="SAM" id="MobiDB-lite"/>
    </source>
</evidence>
<dbReference type="Proteomes" id="UP000623467">
    <property type="component" value="Unassembled WGS sequence"/>
</dbReference>
<name>A0A8H7DC44_9AGAR</name>
<gene>
    <name evidence="2" type="ORF">MSAN_00632900</name>
</gene>
<dbReference type="OrthoDB" id="2506088at2759"/>
<accession>A0A8H7DC44</accession>
<protein>
    <submittedName>
        <fullName evidence="2">Uncharacterized protein</fullName>
    </submittedName>
</protein>
<keyword evidence="3" id="KW-1185">Reference proteome</keyword>
<dbReference type="PANTHER" id="PTHR31912:SF34">
    <property type="entry name" value="NOTOCHORD-RELATED PROTEIN"/>
    <property type="match status" value="1"/>
</dbReference>
<dbReference type="AlphaFoldDB" id="A0A8H7DC44"/>
<dbReference type="PANTHER" id="PTHR31912">
    <property type="entry name" value="IP13529P"/>
    <property type="match status" value="1"/>
</dbReference>
<reference evidence="2" key="1">
    <citation type="submission" date="2020-05" db="EMBL/GenBank/DDBJ databases">
        <title>Mycena genomes resolve the evolution of fungal bioluminescence.</title>
        <authorList>
            <person name="Tsai I.J."/>
        </authorList>
    </citation>
    <scope>NUCLEOTIDE SEQUENCE</scope>
    <source>
        <strain evidence="2">160909Yilan</strain>
    </source>
</reference>
<organism evidence="2 3">
    <name type="scientific">Mycena sanguinolenta</name>
    <dbReference type="NCBI Taxonomy" id="230812"/>
    <lineage>
        <taxon>Eukaryota</taxon>
        <taxon>Fungi</taxon>
        <taxon>Dikarya</taxon>
        <taxon>Basidiomycota</taxon>
        <taxon>Agaricomycotina</taxon>
        <taxon>Agaricomycetes</taxon>
        <taxon>Agaricomycetidae</taxon>
        <taxon>Agaricales</taxon>
        <taxon>Marasmiineae</taxon>
        <taxon>Mycenaceae</taxon>
        <taxon>Mycena</taxon>
    </lineage>
</organism>
<proteinExistence type="predicted"/>
<dbReference type="EMBL" id="JACAZH010000004">
    <property type="protein sequence ID" value="KAF7370029.1"/>
    <property type="molecule type" value="Genomic_DNA"/>
</dbReference>
<comment type="caution">
    <text evidence="2">The sequence shown here is derived from an EMBL/GenBank/DDBJ whole genome shotgun (WGS) entry which is preliminary data.</text>
</comment>
<feature type="compositionally biased region" description="Low complexity" evidence="1">
    <location>
        <begin position="1022"/>
        <end position="1031"/>
    </location>
</feature>
<evidence type="ECO:0000313" key="3">
    <source>
        <dbReference type="Proteomes" id="UP000623467"/>
    </source>
</evidence>
<sequence>MNRSSWAKHLATPTHSLSLQQLTEAEEMQNNTRRQYDELYATPAVPLRIPNQPLEFNLRQAHFRPILLDEDMNGVSNADFEDLMMQELDSLKAGSEDDFMARNAEALRREIEILELQHLEAEFEGADDETIPCMKLIRVLSDLLHANGEDEDIINQHFTGVPVTHDYAPYGNKTMCYLDILDNLPRLRLSSSQLKMILWIMEACGAKDVPSFNAFRAMQKHIRKMTGVRSEPHKSDLGNLFYVNDIRDLIAKDFANPEVAPHIQKYPEDVAGGPISEFWQVKDGKWHNIPLDELTPSIVVGHTRFYVHEVAELGKTYADCQLIVRDPVNSFQIRAVSPAITRIPLEDLCFNHEALERRIGTKIIFHENCREYSVQIPNKFRQVDNGEDLFTVWVPVWADDVSGARSKQYQKHLNVYTANANLPGQLLQQEYFVRFVSTSPHAGALEQLKVVVNHVKSTHREPVRTYNADTQRPCAFRLNVPDGPADNPQQAEESSHIGHHGNYFCRRCHVGGTSEEKECPDGYHSFYTPGRPRNVEEIRSCVLAQIRLSTYGIASRVEALQTSTGIKDKIAQHWIDILIQKAREAQAASPSRDVDEISTELLIWLREQTNEPYNPLLDLPFFDPSQDTLVEILHTILLGDAKYTWYELHHKWTAMQQDIFTIRLQGTNLDGLRVPPIRAAYMMQYRNGLIGKHFKTLMQTMIFHIHDIVTPDQFVLVRALGELGPILWLPVIDNMEEYLADLQIFIDNLLDAFASIDPTKILIKLKLHVLQHIIQDIRRRGPAAPSRDIAAKFADLDRVKHILSGGYWFDESQSAWAMLIGAANPASIPLDSATSWVDGVNVATTSGDRCILPVVGRVLKILLPKGSKSAQGILVVTKYDVGEALHPHYHMPILLPNAVSTRVVVPSNSIQFSFNVQHDCRACGCDASGVTRQMQERQESDTTIHSIVHKDDTRFIINTHGFHNAGLLRKYLPVALTKPRPLFPDRRKRHDELSAVLAVTQKAKRAAIQEKAAATREKTKAARAGVAAGEAQPTGAANGEHGGGPQKRTRHEIEA</sequence>